<feature type="transmembrane region" description="Helical" evidence="6">
    <location>
        <begin position="427"/>
        <end position="447"/>
    </location>
</feature>
<dbReference type="GO" id="GO:0016567">
    <property type="term" value="P:protein ubiquitination"/>
    <property type="evidence" value="ECO:0007669"/>
    <property type="project" value="TreeGrafter"/>
</dbReference>
<dbReference type="PANTHER" id="PTHR14255:SF3">
    <property type="entry name" value="SULFITE EXPORTER TAUE_SAFE FAMILY PROTEIN 5-RELATED"/>
    <property type="match status" value="1"/>
</dbReference>
<feature type="region of interest" description="Disordered" evidence="5">
    <location>
        <begin position="180"/>
        <end position="330"/>
    </location>
</feature>
<feature type="compositionally biased region" description="Polar residues" evidence="5">
    <location>
        <begin position="182"/>
        <end position="197"/>
    </location>
</feature>
<dbReference type="InParanoid" id="A0A0G4EPT3"/>
<dbReference type="VEuPathDB" id="CryptoDB:Vbra_12558"/>
<evidence type="ECO:0000256" key="5">
    <source>
        <dbReference type="SAM" id="MobiDB-lite"/>
    </source>
</evidence>
<organism evidence="7 8">
    <name type="scientific">Vitrella brassicaformis (strain CCMP3155)</name>
    <dbReference type="NCBI Taxonomy" id="1169540"/>
    <lineage>
        <taxon>Eukaryota</taxon>
        <taxon>Sar</taxon>
        <taxon>Alveolata</taxon>
        <taxon>Colpodellida</taxon>
        <taxon>Vitrellaceae</taxon>
        <taxon>Vitrella</taxon>
    </lineage>
</organism>
<feature type="compositionally biased region" description="Polar residues" evidence="5">
    <location>
        <begin position="230"/>
        <end position="243"/>
    </location>
</feature>
<evidence type="ECO:0000256" key="4">
    <source>
        <dbReference type="ARBA" id="ARBA00023136"/>
    </source>
</evidence>
<evidence type="ECO:0000256" key="1">
    <source>
        <dbReference type="ARBA" id="ARBA00004141"/>
    </source>
</evidence>
<feature type="transmembrane region" description="Helical" evidence="6">
    <location>
        <begin position="51"/>
        <end position="73"/>
    </location>
</feature>
<dbReference type="Proteomes" id="UP000041254">
    <property type="component" value="Unassembled WGS sequence"/>
</dbReference>
<keyword evidence="2 6" id="KW-0812">Transmembrane</keyword>
<dbReference type="InterPro" id="IPR002781">
    <property type="entry name" value="TM_pro_TauE-like"/>
</dbReference>
<keyword evidence="4 6" id="KW-0472">Membrane</keyword>
<feature type="transmembrane region" description="Helical" evidence="6">
    <location>
        <begin position="558"/>
        <end position="577"/>
    </location>
</feature>
<feature type="transmembrane region" description="Helical" evidence="6">
    <location>
        <begin position="589"/>
        <end position="611"/>
    </location>
</feature>
<feature type="transmembrane region" description="Helical" evidence="6">
    <location>
        <begin position="12"/>
        <end position="45"/>
    </location>
</feature>
<dbReference type="GO" id="GO:0016020">
    <property type="term" value="C:membrane"/>
    <property type="evidence" value="ECO:0007669"/>
    <property type="project" value="UniProtKB-SubCell"/>
</dbReference>
<evidence type="ECO:0000256" key="6">
    <source>
        <dbReference type="SAM" id="Phobius"/>
    </source>
</evidence>
<reference evidence="7 8" key="1">
    <citation type="submission" date="2014-11" db="EMBL/GenBank/DDBJ databases">
        <authorList>
            <person name="Zhu J."/>
            <person name="Qi W."/>
            <person name="Song R."/>
        </authorList>
    </citation>
    <scope>NUCLEOTIDE SEQUENCE [LARGE SCALE GENOMIC DNA]</scope>
</reference>
<sequence length="613" mass="64827">MAVQPHFELSNPNLYLSGLCIFVGGILASAAGIGGGGIFVALLMVIEGFSAYNAVPLSKAMIFAGSVLSFILLSRKKHPETQAPLIHFDLGKLMVPMALSGTLFGVYLNFILPEWVLVSCLVTLLSLVTLRTIHTGISKWREEQEAFKQRGTVRELVPLSDEEDRRDSIVPLPHVIQPAIGKTQQHVDGSPVTTASGGPSHPPSPEKPVRSLGTVMETTGRDSIDEDGSESTPVSLDGSTAAPSANVIGQPLGTWLPGGPRMRRSLSHDYSEQGSPSASAAQRRLVSDPPDTATNPGATTLPLPPMPLEQDAGTPSKADHRPSPFQPLPRLHYSDKMMRTSSVPLLLPRVSVDDWEFPATEGGGAATLAADSPRRGSSVADMDGVAGAIRLSIESAETVAEGSATLIADRQVTLDHGSDWRDHPVDVAGLLLILAGIITCGALRHHLSDTEDSTVLTVIVVTLPTVGCVVAACFYVLQVTKLTGWRLRQVAPFPCVAFLTGICSGLLGIGGGLIFSPFFVFMGVDPMVTVSTASFCVVFTATSTTSQYLLSNRVPRDFAVFYGAITTCASFVGVKLVHYIQKKTGRKSFVIVVVGVAVGVSAILACVKFVAGL</sequence>
<dbReference type="Pfam" id="PF01925">
    <property type="entry name" value="TauE"/>
    <property type="match status" value="2"/>
</dbReference>
<evidence type="ECO:0000256" key="3">
    <source>
        <dbReference type="ARBA" id="ARBA00022989"/>
    </source>
</evidence>
<evidence type="ECO:0000256" key="2">
    <source>
        <dbReference type="ARBA" id="ARBA00022692"/>
    </source>
</evidence>
<name>A0A0G4EPT3_VITBC</name>
<feature type="transmembrane region" description="Helical" evidence="6">
    <location>
        <begin position="498"/>
        <end position="521"/>
    </location>
</feature>
<feature type="transmembrane region" description="Helical" evidence="6">
    <location>
        <begin position="453"/>
        <end position="477"/>
    </location>
</feature>
<evidence type="ECO:0000313" key="8">
    <source>
        <dbReference type="Proteomes" id="UP000041254"/>
    </source>
</evidence>
<dbReference type="PANTHER" id="PTHR14255">
    <property type="entry name" value="CEREBLON"/>
    <property type="match status" value="1"/>
</dbReference>
<keyword evidence="8" id="KW-1185">Reference proteome</keyword>
<protein>
    <submittedName>
        <fullName evidence="7">Uncharacterized protein</fullName>
    </submittedName>
</protein>
<dbReference type="GO" id="GO:0031464">
    <property type="term" value="C:Cul4A-RING E3 ubiquitin ligase complex"/>
    <property type="evidence" value="ECO:0007669"/>
    <property type="project" value="TreeGrafter"/>
</dbReference>
<keyword evidence="3 6" id="KW-1133">Transmembrane helix</keyword>
<comment type="subcellular location">
    <subcellularLocation>
        <location evidence="1">Membrane</location>
        <topology evidence="1">Multi-pass membrane protein</topology>
    </subcellularLocation>
</comment>
<proteinExistence type="predicted"/>
<dbReference type="AlphaFoldDB" id="A0A0G4EPT3"/>
<evidence type="ECO:0000313" key="7">
    <source>
        <dbReference type="EMBL" id="CEL99275.1"/>
    </source>
</evidence>
<dbReference type="OrthoDB" id="434519at2759"/>
<accession>A0A0G4EPT3</accession>
<gene>
    <name evidence="7" type="ORF">Vbra_12558</name>
</gene>
<dbReference type="EMBL" id="CDMY01000276">
    <property type="protein sequence ID" value="CEL99275.1"/>
    <property type="molecule type" value="Genomic_DNA"/>
</dbReference>
<dbReference type="PhylomeDB" id="A0A0G4EPT3"/>